<protein>
    <submittedName>
        <fullName evidence="2">Cupin domain-containing protein</fullName>
    </submittedName>
</protein>
<dbReference type="InterPro" id="IPR014710">
    <property type="entry name" value="RmlC-like_jellyroll"/>
</dbReference>
<dbReference type="CDD" id="cd02226">
    <property type="entry name" value="cupin_YdbB-like"/>
    <property type="match status" value="1"/>
</dbReference>
<dbReference type="SUPFAM" id="SSF51182">
    <property type="entry name" value="RmlC-like cupins"/>
    <property type="match status" value="1"/>
</dbReference>
<dbReference type="Proteomes" id="UP001594288">
    <property type="component" value="Unassembled WGS sequence"/>
</dbReference>
<organism evidence="2 3">
    <name type="scientific">Eiseniibacteriota bacterium</name>
    <dbReference type="NCBI Taxonomy" id="2212470"/>
    <lineage>
        <taxon>Bacteria</taxon>
        <taxon>Candidatus Eiseniibacteriota</taxon>
    </lineage>
</organism>
<proteinExistence type="predicted"/>
<name>A0ABV6YN87_UNCEI</name>
<feature type="domain" description="Cupin type-2" evidence="1">
    <location>
        <begin position="38"/>
        <end position="94"/>
    </location>
</feature>
<evidence type="ECO:0000259" key="1">
    <source>
        <dbReference type="Pfam" id="PF07883"/>
    </source>
</evidence>
<evidence type="ECO:0000313" key="2">
    <source>
        <dbReference type="EMBL" id="MFC1799387.1"/>
    </source>
</evidence>
<dbReference type="Gene3D" id="2.60.120.10">
    <property type="entry name" value="Jelly Rolls"/>
    <property type="match status" value="1"/>
</dbReference>
<dbReference type="InterPro" id="IPR013096">
    <property type="entry name" value="Cupin_2"/>
</dbReference>
<dbReference type="PANTHER" id="PTHR36114">
    <property type="entry name" value="16.7 KDA PROTEIN IN WHIE LOCUS"/>
    <property type="match status" value="1"/>
</dbReference>
<dbReference type="InterPro" id="IPR052044">
    <property type="entry name" value="PKS_Associated_Protein"/>
</dbReference>
<accession>A0ABV6YN87</accession>
<dbReference type="PANTHER" id="PTHR36114:SF1">
    <property type="entry name" value="16.7 KDA PROTEIN IN WHIE LOCUS"/>
    <property type="match status" value="1"/>
</dbReference>
<reference evidence="2 3" key="1">
    <citation type="submission" date="2024-09" db="EMBL/GenBank/DDBJ databases">
        <authorList>
            <person name="D'Angelo T."/>
        </authorList>
    </citation>
    <scope>NUCLEOTIDE SEQUENCE [LARGE SCALE GENOMIC DNA]</scope>
    <source>
        <strain evidence="2">SAG AM-311-F02</strain>
    </source>
</reference>
<dbReference type="EMBL" id="JBHPEI010000004">
    <property type="protein sequence ID" value="MFC1799387.1"/>
    <property type="molecule type" value="Genomic_DNA"/>
</dbReference>
<comment type="caution">
    <text evidence="2">The sequence shown here is derived from an EMBL/GenBank/DDBJ whole genome shotgun (WGS) entry which is preliminary data.</text>
</comment>
<dbReference type="Pfam" id="PF07883">
    <property type="entry name" value="Cupin_2"/>
    <property type="match status" value="1"/>
</dbReference>
<keyword evidence="3" id="KW-1185">Reference proteome</keyword>
<evidence type="ECO:0000313" key="3">
    <source>
        <dbReference type="Proteomes" id="UP001594288"/>
    </source>
</evidence>
<dbReference type="InterPro" id="IPR011051">
    <property type="entry name" value="RmlC_Cupin_sf"/>
</dbReference>
<gene>
    <name evidence="2" type="ORF">ACFL2Z_00535</name>
</gene>
<sequence length="127" mass="14581">MSNVVNVERCFDLFEDTFTPRVVGELNNQLVMVVRCEGDKVPWHTHDNEDEMFFVVDGVLEVQEKDKSVVLNAGEFYIVERGVEHRVVPRGHVKLILFEPAGIKHTGTVESEITKKSFDHLDLKRNT</sequence>